<protein>
    <submittedName>
        <fullName evidence="2">Uncharacterized protein</fullName>
    </submittedName>
</protein>
<name>A0A9P4UXV9_9PLEO</name>
<comment type="caution">
    <text evidence="2">The sequence shown here is derived from an EMBL/GenBank/DDBJ whole genome shotgun (WGS) entry which is preliminary data.</text>
</comment>
<gene>
    <name evidence="2" type="ORF">EJ04DRAFT_528549</name>
</gene>
<reference evidence="2" key="1">
    <citation type="journal article" date="2020" name="Stud. Mycol.">
        <title>101 Dothideomycetes genomes: a test case for predicting lifestyles and emergence of pathogens.</title>
        <authorList>
            <person name="Haridas S."/>
            <person name="Albert R."/>
            <person name="Binder M."/>
            <person name="Bloem J."/>
            <person name="Labutti K."/>
            <person name="Salamov A."/>
            <person name="Andreopoulos B."/>
            <person name="Baker S."/>
            <person name="Barry K."/>
            <person name="Bills G."/>
            <person name="Bluhm B."/>
            <person name="Cannon C."/>
            <person name="Castanera R."/>
            <person name="Culley D."/>
            <person name="Daum C."/>
            <person name="Ezra D."/>
            <person name="Gonzalez J."/>
            <person name="Henrissat B."/>
            <person name="Kuo A."/>
            <person name="Liang C."/>
            <person name="Lipzen A."/>
            <person name="Lutzoni F."/>
            <person name="Magnuson J."/>
            <person name="Mondo S."/>
            <person name="Nolan M."/>
            <person name="Ohm R."/>
            <person name="Pangilinan J."/>
            <person name="Park H.-J."/>
            <person name="Ramirez L."/>
            <person name="Alfaro M."/>
            <person name="Sun H."/>
            <person name="Tritt A."/>
            <person name="Yoshinaga Y."/>
            <person name="Zwiers L.-H."/>
            <person name="Turgeon B."/>
            <person name="Goodwin S."/>
            <person name="Spatafora J."/>
            <person name="Crous P."/>
            <person name="Grigoriev I."/>
        </authorList>
    </citation>
    <scope>NUCLEOTIDE SEQUENCE</scope>
    <source>
        <strain evidence="2">CBS 125425</strain>
    </source>
</reference>
<evidence type="ECO:0000313" key="2">
    <source>
        <dbReference type="EMBL" id="KAF2728565.1"/>
    </source>
</evidence>
<dbReference type="Proteomes" id="UP000799444">
    <property type="component" value="Unassembled WGS sequence"/>
</dbReference>
<feature type="region of interest" description="Disordered" evidence="1">
    <location>
        <begin position="1"/>
        <end position="22"/>
    </location>
</feature>
<accession>A0A9P4UXV9</accession>
<keyword evidence="3" id="KW-1185">Reference proteome</keyword>
<dbReference type="AlphaFoldDB" id="A0A9P4UXV9"/>
<organism evidence="2 3">
    <name type="scientific">Polyplosphaeria fusca</name>
    <dbReference type="NCBI Taxonomy" id="682080"/>
    <lineage>
        <taxon>Eukaryota</taxon>
        <taxon>Fungi</taxon>
        <taxon>Dikarya</taxon>
        <taxon>Ascomycota</taxon>
        <taxon>Pezizomycotina</taxon>
        <taxon>Dothideomycetes</taxon>
        <taxon>Pleosporomycetidae</taxon>
        <taxon>Pleosporales</taxon>
        <taxon>Tetraplosphaeriaceae</taxon>
        <taxon>Polyplosphaeria</taxon>
    </lineage>
</organism>
<evidence type="ECO:0000256" key="1">
    <source>
        <dbReference type="SAM" id="MobiDB-lite"/>
    </source>
</evidence>
<dbReference type="EMBL" id="ML996275">
    <property type="protein sequence ID" value="KAF2728565.1"/>
    <property type="molecule type" value="Genomic_DNA"/>
</dbReference>
<evidence type="ECO:0000313" key="3">
    <source>
        <dbReference type="Proteomes" id="UP000799444"/>
    </source>
</evidence>
<proteinExistence type="predicted"/>
<sequence length="235" mass="25877">MSSHQEQAMVPAVAPQQSQGDPGNGKYIQHYLATGYTLPYPIFYLLHEDVLPNPKGRLRFYYYIPIKQHNNTIVLFPSFSSIAVEEGMVDFFASLPTAPLPTAPLPTAPLPTAPLPTAPLATVSILALVDGIARYLGENGGGIAMLKSLGQLFQAIKTLNYMVGVQSAIHSTLARIGDSITLDGEYVTLIGLVFEPLERYQYSYILGEGEDSLSWRRYKPWEVERTDAPWVSSLS</sequence>